<sequence>MRLLVQRYVQDNPTQNPKQFPTDGVEPSTGRQLHFYSRPLYQLSQVGTTVFRFMSNVYQRTNTKIKNEQHDELGYQLNIAVYDTQQLQVVIYQQLYMDDKQALPNKYYITSLSRGQPFHLQGGYHFQPPYK</sequence>
<proteinExistence type="predicted"/>
<accession>A0AA86QYI8</accession>
<evidence type="ECO:0000313" key="2">
    <source>
        <dbReference type="EMBL" id="CAL5976620.1"/>
    </source>
</evidence>
<reference evidence="1" key="1">
    <citation type="submission" date="2023-06" db="EMBL/GenBank/DDBJ databases">
        <authorList>
            <person name="Kurt Z."/>
        </authorList>
    </citation>
    <scope>NUCLEOTIDE SEQUENCE</scope>
</reference>
<name>A0AA86QYI8_9EUKA</name>
<dbReference type="EMBL" id="CATOUU010000952">
    <property type="protein sequence ID" value="CAI9962178.1"/>
    <property type="molecule type" value="Genomic_DNA"/>
</dbReference>
<dbReference type="AlphaFoldDB" id="A0AA86QYI8"/>
<gene>
    <name evidence="2" type="ORF">HINF_LOCUS3907</name>
    <name evidence="1" type="ORF">HINF_LOCUS49823</name>
</gene>
<evidence type="ECO:0000313" key="3">
    <source>
        <dbReference type="Proteomes" id="UP001642409"/>
    </source>
</evidence>
<dbReference type="Proteomes" id="UP001642409">
    <property type="component" value="Unassembled WGS sequence"/>
</dbReference>
<protein>
    <submittedName>
        <fullName evidence="2">Hypothetical_protein</fullName>
    </submittedName>
</protein>
<organism evidence="1">
    <name type="scientific">Hexamita inflata</name>
    <dbReference type="NCBI Taxonomy" id="28002"/>
    <lineage>
        <taxon>Eukaryota</taxon>
        <taxon>Metamonada</taxon>
        <taxon>Diplomonadida</taxon>
        <taxon>Hexamitidae</taxon>
        <taxon>Hexamitinae</taxon>
        <taxon>Hexamita</taxon>
    </lineage>
</organism>
<comment type="caution">
    <text evidence="1">The sequence shown here is derived from an EMBL/GenBank/DDBJ whole genome shotgun (WGS) entry which is preliminary data.</text>
</comment>
<keyword evidence="3" id="KW-1185">Reference proteome</keyword>
<dbReference type="EMBL" id="CAXDID020000007">
    <property type="protein sequence ID" value="CAL5976620.1"/>
    <property type="molecule type" value="Genomic_DNA"/>
</dbReference>
<reference evidence="2 3" key="2">
    <citation type="submission" date="2024-07" db="EMBL/GenBank/DDBJ databases">
        <authorList>
            <person name="Akdeniz Z."/>
        </authorList>
    </citation>
    <scope>NUCLEOTIDE SEQUENCE [LARGE SCALE GENOMIC DNA]</scope>
</reference>
<evidence type="ECO:0000313" key="1">
    <source>
        <dbReference type="EMBL" id="CAI9962178.1"/>
    </source>
</evidence>